<dbReference type="OrthoDB" id="10508192at2759"/>
<name>A0A1Q9BSR2_SYMMI</name>
<gene>
    <name evidence="1" type="ORF">AK812_SmicGene46954</name>
</gene>
<feature type="non-terminal residue" evidence="1">
    <location>
        <position position="76"/>
    </location>
</feature>
<evidence type="ECO:0000313" key="2">
    <source>
        <dbReference type="Proteomes" id="UP000186817"/>
    </source>
</evidence>
<proteinExistence type="predicted"/>
<reference evidence="1 2" key="1">
    <citation type="submission" date="2016-02" db="EMBL/GenBank/DDBJ databases">
        <title>Genome analysis of coral dinoflagellate symbionts highlights evolutionary adaptations to a symbiotic lifestyle.</title>
        <authorList>
            <person name="Aranda M."/>
            <person name="Li Y."/>
            <person name="Liew Y.J."/>
            <person name="Baumgarten S."/>
            <person name="Simakov O."/>
            <person name="Wilson M."/>
            <person name="Piel J."/>
            <person name="Ashoor H."/>
            <person name="Bougouffa S."/>
            <person name="Bajic V.B."/>
            <person name="Ryu T."/>
            <person name="Ravasi T."/>
            <person name="Bayer T."/>
            <person name="Micklem G."/>
            <person name="Kim H."/>
            <person name="Bhak J."/>
            <person name="Lajeunesse T.C."/>
            <person name="Voolstra C.R."/>
        </authorList>
    </citation>
    <scope>NUCLEOTIDE SEQUENCE [LARGE SCALE GENOMIC DNA]</scope>
    <source>
        <strain evidence="1 2">CCMP2467</strain>
    </source>
</reference>
<protein>
    <submittedName>
        <fullName evidence="1">Uncharacterized protein</fullName>
    </submittedName>
</protein>
<organism evidence="1 2">
    <name type="scientific">Symbiodinium microadriaticum</name>
    <name type="common">Dinoflagellate</name>
    <name type="synonym">Zooxanthella microadriatica</name>
    <dbReference type="NCBI Taxonomy" id="2951"/>
    <lineage>
        <taxon>Eukaryota</taxon>
        <taxon>Sar</taxon>
        <taxon>Alveolata</taxon>
        <taxon>Dinophyceae</taxon>
        <taxon>Suessiales</taxon>
        <taxon>Symbiodiniaceae</taxon>
        <taxon>Symbiodinium</taxon>
    </lineage>
</organism>
<keyword evidence="2" id="KW-1185">Reference proteome</keyword>
<dbReference type="AlphaFoldDB" id="A0A1Q9BSR2"/>
<accession>A0A1Q9BSR2</accession>
<comment type="caution">
    <text evidence="1">The sequence shown here is derived from an EMBL/GenBank/DDBJ whole genome shotgun (WGS) entry which is preliminary data.</text>
</comment>
<dbReference type="EMBL" id="LSRX01004908">
    <property type="protein sequence ID" value="OLP73716.1"/>
    <property type="molecule type" value="Genomic_DNA"/>
</dbReference>
<evidence type="ECO:0000313" key="1">
    <source>
        <dbReference type="EMBL" id="OLP73716.1"/>
    </source>
</evidence>
<sequence length="76" mass="8369">MTKLCRCTVGLGGTLVAPPTEETAGPEIERTKGVRHPKTCLLQKGGVSTWFPTCTGGEYNKYKSIWQETVQSEKPR</sequence>
<dbReference type="Proteomes" id="UP000186817">
    <property type="component" value="Unassembled WGS sequence"/>
</dbReference>